<dbReference type="EMBL" id="JABVXQ010000012">
    <property type="protein sequence ID" value="KAF6084268.1"/>
    <property type="molecule type" value="Genomic_DNA"/>
</dbReference>
<evidence type="ECO:0000313" key="2">
    <source>
        <dbReference type="EMBL" id="KAF6084268.1"/>
    </source>
</evidence>
<dbReference type="Proteomes" id="UP000664940">
    <property type="component" value="Unassembled WGS sequence"/>
</dbReference>
<dbReference type="AlphaFoldDB" id="A0A833Z0A8"/>
<evidence type="ECO:0000256" key="1">
    <source>
        <dbReference type="SAM" id="MobiDB-lite"/>
    </source>
</evidence>
<comment type="caution">
    <text evidence="2">The sequence shown here is derived from an EMBL/GenBank/DDBJ whole genome shotgun (WGS) entry which is preliminary data.</text>
</comment>
<evidence type="ECO:0000313" key="3">
    <source>
        <dbReference type="Proteomes" id="UP000664940"/>
    </source>
</evidence>
<protein>
    <submittedName>
        <fullName evidence="2">Uncharacterized protein</fullName>
    </submittedName>
</protein>
<sequence length="134" mass="15002">MSWPGDLCWSGKETWQAEGEKFLHSGVCSFAPRELCGHEDHRLPFWPAPVRPGRPQQTNHHHPQQRCPQHRQADMAIPLSLRILSEINSRFKSPSFGVVCYVANVTNTQGQERNLSASLCSKPLFLPGSSSSPL</sequence>
<name>A0A833Z0A8_9CHIR</name>
<reference evidence="2 3" key="1">
    <citation type="journal article" date="2020" name="Nature">
        <title>Six reference-quality genomes reveal evolution of bat adaptations.</title>
        <authorList>
            <person name="Jebb D."/>
            <person name="Huang Z."/>
            <person name="Pippel M."/>
            <person name="Hughes G.M."/>
            <person name="Lavrichenko K."/>
            <person name="Devanna P."/>
            <person name="Winkler S."/>
            <person name="Jermiin L.S."/>
            <person name="Skirmuntt E.C."/>
            <person name="Katzourakis A."/>
            <person name="Burkitt-Gray L."/>
            <person name="Ray D.A."/>
            <person name="Sullivan K.A.M."/>
            <person name="Roscito J.G."/>
            <person name="Kirilenko B.M."/>
            <person name="Davalos L.M."/>
            <person name="Corthals A.P."/>
            <person name="Power M.L."/>
            <person name="Jones G."/>
            <person name="Ransome R.D."/>
            <person name="Dechmann D.K.N."/>
            <person name="Locatelli A.G."/>
            <person name="Puechmaille S.J."/>
            <person name="Fedrigo O."/>
            <person name="Jarvis E.D."/>
            <person name="Hiller M."/>
            <person name="Vernes S.C."/>
            <person name="Myers E.W."/>
            <person name="Teeling E.C."/>
        </authorList>
    </citation>
    <scope>NUCLEOTIDE SEQUENCE [LARGE SCALE GENOMIC DNA]</scope>
    <source>
        <strain evidence="2">Bat1K_MPI-CBG_1</strain>
    </source>
</reference>
<gene>
    <name evidence="2" type="ORF">HJG60_008547</name>
</gene>
<organism evidence="2 3">
    <name type="scientific">Phyllostomus discolor</name>
    <name type="common">pale spear-nosed bat</name>
    <dbReference type="NCBI Taxonomy" id="89673"/>
    <lineage>
        <taxon>Eukaryota</taxon>
        <taxon>Metazoa</taxon>
        <taxon>Chordata</taxon>
        <taxon>Craniata</taxon>
        <taxon>Vertebrata</taxon>
        <taxon>Euteleostomi</taxon>
        <taxon>Mammalia</taxon>
        <taxon>Eutheria</taxon>
        <taxon>Laurasiatheria</taxon>
        <taxon>Chiroptera</taxon>
        <taxon>Yangochiroptera</taxon>
        <taxon>Phyllostomidae</taxon>
        <taxon>Phyllostominae</taxon>
        <taxon>Phyllostomus</taxon>
    </lineage>
</organism>
<proteinExistence type="predicted"/>
<accession>A0A833Z0A8</accession>
<feature type="region of interest" description="Disordered" evidence="1">
    <location>
        <begin position="48"/>
        <end position="69"/>
    </location>
</feature>